<keyword evidence="2" id="KW-0378">Hydrolase</keyword>
<name>A0ABV3QR62_9GAMM</name>
<organism evidence="2 3">
    <name type="scientific">Rhodanobacter geophilus</name>
    <dbReference type="NCBI Taxonomy" id="3162488"/>
    <lineage>
        <taxon>Bacteria</taxon>
        <taxon>Pseudomonadati</taxon>
        <taxon>Pseudomonadota</taxon>
        <taxon>Gammaproteobacteria</taxon>
        <taxon>Lysobacterales</taxon>
        <taxon>Rhodanobacteraceae</taxon>
        <taxon>Rhodanobacter</taxon>
    </lineage>
</organism>
<reference evidence="2 3" key="1">
    <citation type="submission" date="2024-06" db="EMBL/GenBank/DDBJ databases">
        <authorList>
            <person name="Woo H."/>
        </authorList>
    </citation>
    <scope>NUCLEOTIDE SEQUENCE [LARGE SCALE GENOMIC DNA]</scope>
    <source>
        <strain evidence="2 3">S2-g</strain>
    </source>
</reference>
<dbReference type="InterPro" id="IPR029058">
    <property type="entry name" value="AB_hydrolase_fold"/>
</dbReference>
<gene>
    <name evidence="2" type="ORF">ABQJ56_12785</name>
</gene>
<proteinExistence type="predicted"/>
<dbReference type="InterPro" id="IPR002925">
    <property type="entry name" value="Dienelactn_hydro"/>
</dbReference>
<dbReference type="Gene3D" id="3.40.50.1820">
    <property type="entry name" value="alpha/beta hydrolase"/>
    <property type="match status" value="1"/>
</dbReference>
<dbReference type="Pfam" id="PF01738">
    <property type="entry name" value="DLH"/>
    <property type="match status" value="1"/>
</dbReference>
<dbReference type="EMBL" id="JBFOHL010000011">
    <property type="protein sequence ID" value="MEW9625100.1"/>
    <property type="molecule type" value="Genomic_DNA"/>
</dbReference>
<protein>
    <submittedName>
        <fullName evidence="2">Dienelactone hydrolase family protein</fullName>
        <ecNumber evidence="2">3.1.-.-</ecNumber>
    </submittedName>
</protein>
<evidence type="ECO:0000313" key="3">
    <source>
        <dbReference type="Proteomes" id="UP001556170"/>
    </source>
</evidence>
<evidence type="ECO:0000259" key="1">
    <source>
        <dbReference type="Pfam" id="PF01738"/>
    </source>
</evidence>
<dbReference type="Proteomes" id="UP001556170">
    <property type="component" value="Unassembled WGS sequence"/>
</dbReference>
<dbReference type="PANTHER" id="PTHR46623">
    <property type="entry name" value="CARBOXYMETHYLENEBUTENOLIDASE-RELATED"/>
    <property type="match status" value="1"/>
</dbReference>
<dbReference type="InterPro" id="IPR051049">
    <property type="entry name" value="Dienelactone_hydrolase-like"/>
</dbReference>
<evidence type="ECO:0000313" key="2">
    <source>
        <dbReference type="EMBL" id="MEW9625100.1"/>
    </source>
</evidence>
<dbReference type="GO" id="GO:0016787">
    <property type="term" value="F:hydrolase activity"/>
    <property type="evidence" value="ECO:0007669"/>
    <property type="project" value="UniProtKB-KW"/>
</dbReference>
<dbReference type="SUPFAM" id="SSF53474">
    <property type="entry name" value="alpha/beta-Hydrolases"/>
    <property type="match status" value="1"/>
</dbReference>
<comment type="caution">
    <text evidence="2">The sequence shown here is derived from an EMBL/GenBank/DDBJ whole genome shotgun (WGS) entry which is preliminary data.</text>
</comment>
<dbReference type="EC" id="3.1.-.-" evidence="2"/>
<feature type="domain" description="Dienelactone hydrolase" evidence="1">
    <location>
        <begin position="61"/>
        <end position="242"/>
    </location>
</feature>
<dbReference type="PANTHER" id="PTHR46623:SF6">
    <property type="entry name" value="ALPHA_BETA-HYDROLASES SUPERFAMILY PROTEIN"/>
    <property type="match status" value="1"/>
</dbReference>
<sequence length="244" mass="25595">MDAGKHSGAVAAASWRGESSAASIQVPAPHSFGRMKHGGGAQSRGYHPPIPAHRLAGMADVVVFHHAQGLTPGVLAFADELRAAGHRVATPDLYAGATFDTLEAGIAHAEQLGFDTVIERGVAAAGPLPSTAACLGFSLGVMPAQKLAQTRGGTKGAILLHACVPPEYFGPWPPGLPLQIHVMENDRLGDVDVARELAATVDTAELFLYPGERHLFTDRSLGEHDPDAAALLMRRVLAFLQRLA</sequence>
<accession>A0ABV3QR62</accession>
<keyword evidence="3" id="KW-1185">Reference proteome</keyword>